<sequence length="490" mass="56454">MNRSPNAMATLTEPEENASEDMYVDYEEKCEDRDEDGFETGDDSSEGEEDDFSGGEDSFEDDEDDSAGSDNDSQQDSDSDGNESTYDSENDFEDDYEDKNSPSSSTQSVFRSSWTSDFHRSSAQQFHPSKKRSDVVPTSPLQTFRRVFCDRVLNLILEQTNIYGKQKYQKAGSMKDLIDITKVQLEQFLGINIIMGYCRNPSIDSYWSTNASLRNEKISTSMSCKNFKRILGNLHLVDNSQATKRKECDKLYKVADFLNLLLQNFQTHFDLGEKLTIDEMMIKFKGRCAFKQYIKDKPVKRGYKVWALADASTGYIYNFEIYTGKSAERQMPLGEHVVWSLTRGLSRKFHHVYFDNFFTSPSLVERLLHDGIYSTGTLRKTRKGVPVEITRDFKMNRGDVRFLAKGPISVVRWMDRKSIYMLSSFGDPTKTTKITRKVKNGQVIHLDCPVLIQDYNYGKKIKQKLDSNIFLFPQCCIIKRFCHLSPRPFT</sequence>
<protein>
    <recommendedName>
        <fullName evidence="2">PiggyBac transposable element-derived protein domain-containing protein</fullName>
    </recommendedName>
</protein>
<evidence type="ECO:0000313" key="6">
    <source>
        <dbReference type="Proteomes" id="UP000663852"/>
    </source>
</evidence>
<feature type="compositionally biased region" description="Acidic residues" evidence="1">
    <location>
        <begin position="13"/>
        <end position="25"/>
    </location>
</feature>
<dbReference type="Pfam" id="PF13843">
    <property type="entry name" value="DDE_Tnp_1_7"/>
    <property type="match status" value="1"/>
</dbReference>
<name>A0A815TUN2_ADIRI</name>
<dbReference type="AlphaFoldDB" id="A0A815TUN2"/>
<dbReference type="PANTHER" id="PTHR46599">
    <property type="entry name" value="PIGGYBAC TRANSPOSABLE ELEMENT-DERIVED PROTEIN 4"/>
    <property type="match status" value="1"/>
</dbReference>
<dbReference type="InterPro" id="IPR029526">
    <property type="entry name" value="PGBD"/>
</dbReference>
<gene>
    <name evidence="3" type="ORF">EDS130_LOCUS42903</name>
    <name evidence="4" type="ORF">XAT740_LOCUS56539</name>
</gene>
<dbReference type="EMBL" id="CAJNOJ010000661">
    <property type="protein sequence ID" value="CAF1505516.1"/>
    <property type="molecule type" value="Genomic_DNA"/>
</dbReference>
<feature type="region of interest" description="Disordered" evidence="1">
    <location>
        <begin position="1"/>
        <end position="109"/>
    </location>
</feature>
<evidence type="ECO:0000256" key="1">
    <source>
        <dbReference type="SAM" id="MobiDB-lite"/>
    </source>
</evidence>
<evidence type="ECO:0000259" key="2">
    <source>
        <dbReference type="Pfam" id="PF13843"/>
    </source>
</evidence>
<feature type="domain" description="PiggyBac transposable element-derived protein" evidence="2">
    <location>
        <begin position="139"/>
        <end position="469"/>
    </location>
</feature>
<proteinExistence type="predicted"/>
<evidence type="ECO:0000313" key="5">
    <source>
        <dbReference type="Proteomes" id="UP000663828"/>
    </source>
</evidence>
<dbReference type="Proteomes" id="UP000663828">
    <property type="component" value="Unassembled WGS sequence"/>
</dbReference>
<dbReference type="PANTHER" id="PTHR46599:SF3">
    <property type="entry name" value="PIGGYBAC TRANSPOSABLE ELEMENT-DERIVED PROTEIN 4"/>
    <property type="match status" value="1"/>
</dbReference>
<comment type="caution">
    <text evidence="3">The sequence shown here is derived from an EMBL/GenBank/DDBJ whole genome shotgun (WGS) entry which is preliminary data.</text>
</comment>
<evidence type="ECO:0000313" key="4">
    <source>
        <dbReference type="EMBL" id="CAF1659312.1"/>
    </source>
</evidence>
<feature type="compositionally biased region" description="Acidic residues" evidence="1">
    <location>
        <begin position="33"/>
        <end position="97"/>
    </location>
</feature>
<evidence type="ECO:0000313" key="3">
    <source>
        <dbReference type="EMBL" id="CAF1505516.1"/>
    </source>
</evidence>
<accession>A0A815TUN2</accession>
<dbReference type="OrthoDB" id="10057274at2759"/>
<reference evidence="3" key="1">
    <citation type="submission" date="2021-02" db="EMBL/GenBank/DDBJ databases">
        <authorList>
            <person name="Nowell W R."/>
        </authorList>
    </citation>
    <scope>NUCLEOTIDE SEQUENCE</scope>
</reference>
<dbReference type="EMBL" id="CAJNOR010011141">
    <property type="protein sequence ID" value="CAF1659312.1"/>
    <property type="molecule type" value="Genomic_DNA"/>
</dbReference>
<dbReference type="Proteomes" id="UP000663852">
    <property type="component" value="Unassembled WGS sequence"/>
</dbReference>
<organism evidence="3 6">
    <name type="scientific">Adineta ricciae</name>
    <name type="common">Rotifer</name>
    <dbReference type="NCBI Taxonomy" id="249248"/>
    <lineage>
        <taxon>Eukaryota</taxon>
        <taxon>Metazoa</taxon>
        <taxon>Spiralia</taxon>
        <taxon>Gnathifera</taxon>
        <taxon>Rotifera</taxon>
        <taxon>Eurotatoria</taxon>
        <taxon>Bdelloidea</taxon>
        <taxon>Adinetida</taxon>
        <taxon>Adinetidae</taxon>
        <taxon>Adineta</taxon>
    </lineage>
</organism>
<keyword evidence="5" id="KW-1185">Reference proteome</keyword>